<evidence type="ECO:0000256" key="15">
    <source>
        <dbReference type="HAMAP-Rule" id="MF_01113"/>
    </source>
</evidence>
<keyword evidence="7 15" id="KW-0235">DNA replication</keyword>
<comment type="subunit">
    <text evidence="15">Monomer.</text>
</comment>
<dbReference type="AlphaFoldDB" id="A0A9D5M4P5"/>
<dbReference type="PANTHER" id="PTHR11076:SF35">
    <property type="entry name" value="DNA REPAIR PROTEIN HOMOLOG YOBH"/>
    <property type="match status" value="1"/>
</dbReference>
<comment type="subcellular location">
    <subcellularLocation>
        <location evidence="1 15">Cytoplasm</location>
    </subcellularLocation>
</comment>
<evidence type="ECO:0000256" key="9">
    <source>
        <dbReference type="ARBA" id="ARBA00022763"/>
    </source>
</evidence>
<dbReference type="PIRSF" id="PIRSF036603">
    <property type="entry name" value="DPol_eta"/>
    <property type="match status" value="1"/>
</dbReference>
<keyword evidence="11 15" id="KW-0239">DNA-directed DNA polymerase</keyword>
<evidence type="ECO:0000256" key="12">
    <source>
        <dbReference type="ARBA" id="ARBA00023125"/>
    </source>
</evidence>
<dbReference type="NCBIfam" id="NF002677">
    <property type="entry name" value="PRK02406.1"/>
    <property type="match status" value="1"/>
</dbReference>
<feature type="domain" description="UmuC" evidence="16">
    <location>
        <begin position="5"/>
        <end position="187"/>
    </location>
</feature>
<dbReference type="Proteomes" id="UP000806542">
    <property type="component" value="Unassembled WGS sequence"/>
</dbReference>
<dbReference type="Gene3D" id="1.10.150.20">
    <property type="entry name" value="5' to 3' exonuclease, C-terminal subdomain"/>
    <property type="match status" value="1"/>
</dbReference>
<keyword evidence="8 15" id="KW-0479">Metal-binding</keyword>
<feature type="binding site" evidence="15">
    <location>
        <position position="105"/>
    </location>
    <ligand>
        <name>Mg(2+)</name>
        <dbReference type="ChEBI" id="CHEBI:18420"/>
    </ligand>
</feature>
<comment type="catalytic activity">
    <reaction evidence="14 15">
        <text>DNA(n) + a 2'-deoxyribonucleoside 5'-triphosphate = DNA(n+1) + diphosphate</text>
        <dbReference type="Rhea" id="RHEA:22508"/>
        <dbReference type="Rhea" id="RHEA-COMP:17339"/>
        <dbReference type="Rhea" id="RHEA-COMP:17340"/>
        <dbReference type="ChEBI" id="CHEBI:33019"/>
        <dbReference type="ChEBI" id="CHEBI:61560"/>
        <dbReference type="ChEBI" id="CHEBI:173112"/>
        <dbReference type="EC" id="2.7.7.7"/>
    </reaction>
</comment>
<evidence type="ECO:0000256" key="2">
    <source>
        <dbReference type="ARBA" id="ARBA00010945"/>
    </source>
</evidence>
<gene>
    <name evidence="15 17" type="primary">dinB</name>
    <name evidence="17" type="ORF">INF28_08765</name>
</gene>
<keyword evidence="6 15" id="KW-0548">Nucleotidyltransferase</keyword>
<dbReference type="Pfam" id="PF00817">
    <property type="entry name" value="IMS"/>
    <property type="match status" value="1"/>
</dbReference>
<dbReference type="InterPro" id="IPR022880">
    <property type="entry name" value="DNApol_IV"/>
</dbReference>
<dbReference type="Gene3D" id="3.30.1490.100">
    <property type="entry name" value="DNA polymerase, Y-family, little finger domain"/>
    <property type="match status" value="1"/>
</dbReference>
<dbReference type="GO" id="GO:0003684">
    <property type="term" value="F:damaged DNA binding"/>
    <property type="evidence" value="ECO:0007669"/>
    <property type="project" value="InterPro"/>
</dbReference>
<keyword evidence="9 15" id="KW-0227">DNA damage</keyword>
<evidence type="ECO:0000256" key="10">
    <source>
        <dbReference type="ARBA" id="ARBA00022842"/>
    </source>
</evidence>
<dbReference type="InterPro" id="IPR043128">
    <property type="entry name" value="Rev_trsase/Diguanyl_cyclase"/>
</dbReference>
<dbReference type="InterPro" id="IPR043502">
    <property type="entry name" value="DNA/RNA_pol_sf"/>
</dbReference>
<dbReference type="SUPFAM" id="SSF100879">
    <property type="entry name" value="Lesion bypass DNA polymerase (Y-family), little finger domain"/>
    <property type="match status" value="1"/>
</dbReference>
<evidence type="ECO:0000256" key="4">
    <source>
        <dbReference type="ARBA" id="ARBA00022490"/>
    </source>
</evidence>
<evidence type="ECO:0000256" key="11">
    <source>
        <dbReference type="ARBA" id="ARBA00022932"/>
    </source>
</evidence>
<comment type="cofactor">
    <cofactor evidence="15">
        <name>Mg(2+)</name>
        <dbReference type="ChEBI" id="CHEBI:18420"/>
    </cofactor>
    <text evidence="15">Binds 2 magnesium ions per subunit.</text>
</comment>
<evidence type="ECO:0000256" key="1">
    <source>
        <dbReference type="ARBA" id="ARBA00004496"/>
    </source>
</evidence>
<evidence type="ECO:0000259" key="16">
    <source>
        <dbReference type="PROSITE" id="PS50173"/>
    </source>
</evidence>
<dbReference type="HAMAP" id="MF_01113">
    <property type="entry name" value="DNApol_IV"/>
    <property type="match status" value="1"/>
</dbReference>
<evidence type="ECO:0000313" key="17">
    <source>
        <dbReference type="EMBL" id="MBE5040550.1"/>
    </source>
</evidence>
<evidence type="ECO:0000256" key="14">
    <source>
        <dbReference type="ARBA" id="ARBA00049244"/>
    </source>
</evidence>
<dbReference type="GO" id="GO:0006281">
    <property type="term" value="P:DNA repair"/>
    <property type="evidence" value="ECO:0007669"/>
    <property type="project" value="UniProtKB-UniRule"/>
</dbReference>
<keyword evidence="18" id="KW-1185">Reference proteome</keyword>
<dbReference type="GO" id="GO:0003887">
    <property type="term" value="F:DNA-directed DNA polymerase activity"/>
    <property type="evidence" value="ECO:0007669"/>
    <property type="project" value="UniProtKB-UniRule"/>
</dbReference>
<dbReference type="GO" id="GO:0000287">
    <property type="term" value="F:magnesium ion binding"/>
    <property type="evidence" value="ECO:0007669"/>
    <property type="project" value="UniProtKB-UniRule"/>
</dbReference>
<name>A0A9D5M4P5_9FIRM</name>
<dbReference type="EC" id="2.7.7.7" evidence="15"/>
<keyword evidence="10 15" id="KW-0460">Magnesium</keyword>
<dbReference type="Gene3D" id="3.30.70.270">
    <property type="match status" value="1"/>
</dbReference>
<feature type="site" description="Substrate discrimination" evidence="15">
    <location>
        <position position="14"/>
    </location>
</feature>
<dbReference type="GO" id="GO:0009432">
    <property type="term" value="P:SOS response"/>
    <property type="evidence" value="ECO:0007669"/>
    <property type="project" value="TreeGrafter"/>
</dbReference>
<proteinExistence type="inferred from homology"/>
<dbReference type="InterPro" id="IPR050116">
    <property type="entry name" value="DNA_polymerase-Y"/>
</dbReference>
<keyword evidence="5 15" id="KW-0808">Transferase</keyword>
<evidence type="ECO:0000256" key="3">
    <source>
        <dbReference type="ARBA" id="ARBA00022457"/>
    </source>
</evidence>
<dbReference type="GO" id="GO:0005829">
    <property type="term" value="C:cytosol"/>
    <property type="evidence" value="ECO:0007669"/>
    <property type="project" value="TreeGrafter"/>
</dbReference>
<dbReference type="SUPFAM" id="SSF56672">
    <property type="entry name" value="DNA/RNA polymerases"/>
    <property type="match status" value="1"/>
</dbReference>
<evidence type="ECO:0000313" key="18">
    <source>
        <dbReference type="Proteomes" id="UP000806542"/>
    </source>
</evidence>
<feature type="binding site" evidence="15">
    <location>
        <position position="9"/>
    </location>
    <ligand>
        <name>Mg(2+)</name>
        <dbReference type="ChEBI" id="CHEBI:18420"/>
    </ligand>
</feature>
<evidence type="ECO:0000256" key="6">
    <source>
        <dbReference type="ARBA" id="ARBA00022695"/>
    </source>
</evidence>
<keyword evidence="13 15" id="KW-0234">DNA repair</keyword>
<evidence type="ECO:0000256" key="13">
    <source>
        <dbReference type="ARBA" id="ARBA00023204"/>
    </source>
</evidence>
<dbReference type="EMBL" id="JADCKB010000017">
    <property type="protein sequence ID" value="MBE5040550.1"/>
    <property type="molecule type" value="Genomic_DNA"/>
</dbReference>
<comment type="function">
    <text evidence="15">Poorly processive, error-prone DNA polymerase involved in untargeted mutagenesis. Copies undamaged DNA at stalled replication forks, which arise in vivo from mismatched or misaligned primer ends. These misaligned primers can be extended by PolIV. Exhibits no 3'-5' exonuclease (proofreading) activity. May be involved in translesional synthesis, in conjunction with the beta clamp from PolIII.</text>
</comment>
<dbReference type="Pfam" id="PF11799">
    <property type="entry name" value="IMS_C"/>
    <property type="match status" value="1"/>
</dbReference>
<feature type="active site" evidence="15">
    <location>
        <position position="106"/>
    </location>
</feature>
<dbReference type="Pfam" id="PF21999">
    <property type="entry name" value="IMS_HHH_1"/>
    <property type="match status" value="1"/>
</dbReference>
<dbReference type="CDD" id="cd03586">
    <property type="entry name" value="PolY_Pol_IV_kappa"/>
    <property type="match status" value="1"/>
</dbReference>
<dbReference type="Gene3D" id="3.40.1170.60">
    <property type="match status" value="1"/>
</dbReference>
<comment type="caution">
    <text evidence="17">The sequence shown here is derived from an EMBL/GenBank/DDBJ whole genome shotgun (WGS) entry which is preliminary data.</text>
</comment>
<keyword evidence="4 15" id="KW-0963">Cytoplasm</keyword>
<dbReference type="InterPro" id="IPR036775">
    <property type="entry name" value="DNA_pol_Y-fam_lit_finger_sf"/>
</dbReference>
<comment type="similarity">
    <text evidence="2 15">Belongs to the DNA polymerase type-Y family.</text>
</comment>
<accession>A0A9D5M4P5</accession>
<dbReference type="InterPro" id="IPR017961">
    <property type="entry name" value="DNA_pol_Y-fam_little_finger"/>
</dbReference>
<dbReference type="InterPro" id="IPR001126">
    <property type="entry name" value="UmuC"/>
</dbReference>
<reference evidence="17" key="1">
    <citation type="submission" date="2020-10" db="EMBL/GenBank/DDBJ databases">
        <title>ChiBAC.</title>
        <authorList>
            <person name="Zenner C."/>
            <person name="Hitch T.C.A."/>
            <person name="Clavel T."/>
        </authorList>
    </citation>
    <scope>NUCLEOTIDE SEQUENCE</scope>
    <source>
        <strain evidence="17">DSM 107454</strain>
    </source>
</reference>
<evidence type="ECO:0000256" key="5">
    <source>
        <dbReference type="ARBA" id="ARBA00022679"/>
    </source>
</evidence>
<dbReference type="InterPro" id="IPR053848">
    <property type="entry name" value="IMS_HHH_1"/>
</dbReference>
<keyword evidence="3 15" id="KW-0515">Mutator protein</keyword>
<evidence type="ECO:0000256" key="8">
    <source>
        <dbReference type="ARBA" id="ARBA00022723"/>
    </source>
</evidence>
<protein>
    <recommendedName>
        <fullName evidence="15">DNA polymerase IV</fullName>
        <shortName evidence="15">Pol IV</shortName>
        <ecNumber evidence="15">2.7.7.7</ecNumber>
    </recommendedName>
</protein>
<dbReference type="GO" id="GO:0006261">
    <property type="term" value="P:DNA-templated DNA replication"/>
    <property type="evidence" value="ECO:0007669"/>
    <property type="project" value="UniProtKB-UniRule"/>
</dbReference>
<keyword evidence="12 15" id="KW-0238">DNA-binding</keyword>
<organism evidence="17 18">
    <name type="scientific">Ructibacterium gallinarum</name>
    <dbReference type="NCBI Taxonomy" id="2779355"/>
    <lineage>
        <taxon>Bacteria</taxon>
        <taxon>Bacillati</taxon>
        <taxon>Bacillota</taxon>
        <taxon>Clostridia</taxon>
        <taxon>Eubacteriales</taxon>
        <taxon>Oscillospiraceae</taxon>
        <taxon>Ructibacterium</taxon>
    </lineage>
</organism>
<sequence>MERVILHSDLNNFYASVECLYNPALRGKPVAVAGDPEARHGIVLAKNYAAKACGVATGNPLWMAKQKCPDIVFVPPHYDLYMKYSKIAREIYSEYTDRVESYGLDECWLDVTGSTHLFGSGKAIADELRERIKQELGVTVSVGVSYNKIFAKLGSDMKKPDATTVITSSRFREIVWPLPVSDLLYVGRATHNKLRRYGITTIGRLAQANQDFLRHLLGKNGEMLWLFANGLDTSPVSNIGAKSLIKSIGNSTTAPRDLVTDEDIRITLRILSESVSARMREYDFVCSTVQIGVRDNELHSYERQGKLLYPNRTASALSEKAFELYKQNHSSGKPVRSLSVRACKLSVLENEQLSLLPEISSIQKQEVIDSVIDNIRSRFGHFSVQRGIMLCDKRLSSLNPKEDHIIHPESFFKS</sequence>
<dbReference type="PANTHER" id="PTHR11076">
    <property type="entry name" value="DNA REPAIR POLYMERASE UMUC / TRANSFERASE FAMILY MEMBER"/>
    <property type="match status" value="1"/>
</dbReference>
<evidence type="ECO:0000256" key="7">
    <source>
        <dbReference type="ARBA" id="ARBA00022705"/>
    </source>
</evidence>
<dbReference type="PROSITE" id="PS50173">
    <property type="entry name" value="UMUC"/>
    <property type="match status" value="1"/>
</dbReference>
<dbReference type="RefSeq" id="WP_226393103.1">
    <property type="nucleotide sequence ID" value="NZ_JADCKB010000017.1"/>
</dbReference>
<dbReference type="GO" id="GO:0042276">
    <property type="term" value="P:error-prone translesion synthesis"/>
    <property type="evidence" value="ECO:0007669"/>
    <property type="project" value="TreeGrafter"/>
</dbReference>